<keyword evidence="4" id="KW-1185">Reference proteome</keyword>
<name>A0A7J7JEJ1_BUGNE</name>
<feature type="region of interest" description="Disordered" evidence="1">
    <location>
        <begin position="1"/>
        <end position="29"/>
    </location>
</feature>
<dbReference type="Proteomes" id="UP000593567">
    <property type="component" value="Unassembled WGS sequence"/>
</dbReference>
<feature type="transmembrane region" description="Helical" evidence="2">
    <location>
        <begin position="40"/>
        <end position="66"/>
    </location>
</feature>
<keyword evidence="2" id="KW-0472">Membrane</keyword>
<dbReference type="EMBL" id="VXIV02002632">
    <property type="protein sequence ID" value="KAF6024021.1"/>
    <property type="molecule type" value="Genomic_DNA"/>
</dbReference>
<evidence type="ECO:0000313" key="4">
    <source>
        <dbReference type="Proteomes" id="UP000593567"/>
    </source>
</evidence>
<dbReference type="AlphaFoldDB" id="A0A7J7JEJ1"/>
<comment type="caution">
    <text evidence="3">The sequence shown here is derived from an EMBL/GenBank/DDBJ whole genome shotgun (WGS) entry which is preliminary data.</text>
</comment>
<evidence type="ECO:0000256" key="2">
    <source>
        <dbReference type="SAM" id="Phobius"/>
    </source>
</evidence>
<accession>A0A7J7JEJ1</accession>
<dbReference type="PANTHER" id="PTHR34929">
    <property type="entry name" value="ZGC:153157"/>
    <property type="match status" value="1"/>
</dbReference>
<protein>
    <recommendedName>
        <fullName evidence="5">Transmembrane protein INAFM2</fullName>
    </recommendedName>
</protein>
<sequence length="116" mass="13022">MDTTTTNNVNGLNSNHKKAQIGPTDSHSSMLANDKDVKKWYRLAVVFLYLVSVSLASIVLAIYYVVFWDPLLEYDRFNQVNNSDPTNQTLQHSSGQDFYTSSSVQPTSNITLDSDL</sequence>
<gene>
    <name evidence="3" type="ORF">EB796_017680</name>
</gene>
<proteinExistence type="predicted"/>
<evidence type="ECO:0000256" key="1">
    <source>
        <dbReference type="SAM" id="MobiDB-lite"/>
    </source>
</evidence>
<keyword evidence="2" id="KW-1133">Transmembrane helix</keyword>
<feature type="region of interest" description="Disordered" evidence="1">
    <location>
        <begin position="85"/>
        <end position="116"/>
    </location>
</feature>
<keyword evidence="2" id="KW-0812">Transmembrane</keyword>
<dbReference type="OrthoDB" id="8113027at2759"/>
<dbReference type="InterPro" id="IPR029162">
    <property type="entry name" value="InaF-motif"/>
</dbReference>
<evidence type="ECO:0008006" key="5">
    <source>
        <dbReference type="Google" id="ProtNLM"/>
    </source>
</evidence>
<evidence type="ECO:0000313" key="3">
    <source>
        <dbReference type="EMBL" id="KAF6024021.1"/>
    </source>
</evidence>
<dbReference type="PANTHER" id="PTHR34929:SF1">
    <property type="entry name" value="INAF MOTIF CONTAINING 2"/>
    <property type="match status" value="1"/>
</dbReference>
<reference evidence="3" key="1">
    <citation type="submission" date="2020-06" db="EMBL/GenBank/DDBJ databases">
        <title>Draft genome of Bugula neritina, a colonial animal packing powerful symbionts and potential medicines.</title>
        <authorList>
            <person name="Rayko M."/>
        </authorList>
    </citation>
    <scope>NUCLEOTIDE SEQUENCE [LARGE SCALE GENOMIC DNA]</scope>
    <source>
        <strain evidence="3">Kwan_BN1</strain>
    </source>
</reference>
<dbReference type="Pfam" id="PF15018">
    <property type="entry name" value="InaF-motif"/>
    <property type="match status" value="1"/>
</dbReference>
<feature type="compositionally biased region" description="Polar residues" evidence="1">
    <location>
        <begin position="1"/>
        <end position="14"/>
    </location>
</feature>
<organism evidence="3 4">
    <name type="scientific">Bugula neritina</name>
    <name type="common">Brown bryozoan</name>
    <name type="synonym">Sertularia neritina</name>
    <dbReference type="NCBI Taxonomy" id="10212"/>
    <lineage>
        <taxon>Eukaryota</taxon>
        <taxon>Metazoa</taxon>
        <taxon>Spiralia</taxon>
        <taxon>Lophotrochozoa</taxon>
        <taxon>Bryozoa</taxon>
        <taxon>Gymnolaemata</taxon>
        <taxon>Cheilostomatida</taxon>
        <taxon>Flustrina</taxon>
        <taxon>Buguloidea</taxon>
        <taxon>Bugulidae</taxon>
        <taxon>Bugula</taxon>
    </lineage>
</organism>